<dbReference type="Gene3D" id="1.25.40.10">
    <property type="entry name" value="Tetratricopeptide repeat domain"/>
    <property type="match status" value="2"/>
</dbReference>
<dbReference type="EMBL" id="JACNJH010000125">
    <property type="protein sequence ID" value="MBC8361160.1"/>
    <property type="molecule type" value="Genomic_DNA"/>
</dbReference>
<feature type="repeat" description="TPR" evidence="1">
    <location>
        <begin position="194"/>
        <end position="227"/>
    </location>
</feature>
<feature type="repeat" description="TPR" evidence="1">
    <location>
        <begin position="399"/>
        <end position="432"/>
    </location>
</feature>
<dbReference type="SUPFAM" id="SSF81901">
    <property type="entry name" value="HCP-like"/>
    <property type="match status" value="1"/>
</dbReference>
<proteinExistence type="predicted"/>
<dbReference type="AlphaFoldDB" id="A0A8J6TGW2"/>
<feature type="domain" description="GGDEF" evidence="2">
    <location>
        <begin position="68"/>
        <end position="194"/>
    </location>
</feature>
<organism evidence="3 4">
    <name type="scientific">Candidatus Desulfatibia profunda</name>
    <dbReference type="NCBI Taxonomy" id="2841695"/>
    <lineage>
        <taxon>Bacteria</taxon>
        <taxon>Pseudomonadati</taxon>
        <taxon>Thermodesulfobacteriota</taxon>
        <taxon>Desulfobacteria</taxon>
        <taxon>Desulfobacterales</taxon>
        <taxon>Desulfobacterales incertae sedis</taxon>
        <taxon>Candidatus Desulfatibia</taxon>
    </lineage>
</organism>
<dbReference type="InterPro" id="IPR019734">
    <property type="entry name" value="TPR_rpt"/>
</dbReference>
<dbReference type="PANTHER" id="PTHR12558">
    <property type="entry name" value="CELL DIVISION CYCLE 16,23,27"/>
    <property type="match status" value="1"/>
</dbReference>
<dbReference type="Proteomes" id="UP000603434">
    <property type="component" value="Unassembled WGS sequence"/>
</dbReference>
<comment type="caution">
    <text evidence="3">The sequence shown here is derived from an EMBL/GenBank/DDBJ whole genome shotgun (WGS) entry which is preliminary data.</text>
</comment>
<dbReference type="PROSITE" id="PS50005">
    <property type="entry name" value="TPR"/>
    <property type="match status" value="5"/>
</dbReference>
<dbReference type="Pfam" id="PF14559">
    <property type="entry name" value="TPR_19"/>
    <property type="match status" value="1"/>
</dbReference>
<keyword evidence="1" id="KW-0802">TPR repeat</keyword>
<name>A0A8J6TGW2_9BACT</name>
<protein>
    <submittedName>
        <fullName evidence="3">Tetratricopeptide repeat protein</fullName>
    </submittedName>
</protein>
<feature type="repeat" description="TPR" evidence="1">
    <location>
        <begin position="296"/>
        <end position="329"/>
    </location>
</feature>
<evidence type="ECO:0000259" key="2">
    <source>
        <dbReference type="PROSITE" id="PS50887"/>
    </source>
</evidence>
<gene>
    <name evidence="3" type="ORF">H8E23_07165</name>
</gene>
<evidence type="ECO:0000256" key="1">
    <source>
        <dbReference type="PROSITE-ProRule" id="PRU00339"/>
    </source>
</evidence>
<accession>A0A8J6TGW2</accession>
<dbReference type="InterPro" id="IPR011990">
    <property type="entry name" value="TPR-like_helical_dom_sf"/>
</dbReference>
<dbReference type="SMART" id="SM00028">
    <property type="entry name" value="TPR"/>
    <property type="match status" value="7"/>
</dbReference>
<dbReference type="InterPro" id="IPR000160">
    <property type="entry name" value="GGDEF_dom"/>
</dbReference>
<reference evidence="3 4" key="1">
    <citation type="submission" date="2020-08" db="EMBL/GenBank/DDBJ databases">
        <title>Bridging the membrane lipid divide: bacteria of the FCB group superphylum have the potential to synthesize archaeal ether lipids.</title>
        <authorList>
            <person name="Villanueva L."/>
            <person name="Von Meijenfeldt F.A.B."/>
            <person name="Westbye A.B."/>
            <person name="Yadav S."/>
            <person name="Hopmans E.C."/>
            <person name="Dutilh B.E."/>
            <person name="Sinninghe Damste J.S."/>
        </authorList>
    </citation>
    <scope>NUCLEOTIDE SEQUENCE [LARGE SCALE GENOMIC DNA]</scope>
    <source>
        <strain evidence="3">NIOZ-UU30</strain>
    </source>
</reference>
<sequence length="446" mass="48814">MTPDQKSLFRSHSTSQEFLFCKADAKPADGPAEDAAPVELGKLTKAFPDILAGKAFRDQAMAGLDGSSKFVALAVRIDGSGQTDPAGRSKPAADARMAVAKTIDTVCKSANGIWGLLDGDIFGCFFPDNDESKALELVKSIKTYLAERGSRTVSIGIAVYPLIDFLKAQVLDNVRKALDHAAFFGPGSSALFDAVSLNISGDTFYQKKDIDGAIAEFKTALRLDPSNVNVHNSLGVCYGVLGDFKRAEAEFEETIRLDPAETMAIYNLGLVYLLTNNKKKALEYFLKAREQAEDVFEVAFQTGKLYLEMGKPEEGKRFLEKAVSLKPESGLAFRFLGECCAAMNLTAEAVSAYKTAIRQNPNDADSLSALGYLFDLQGENPEITTIFCQQSIDISPENSLFRYRLGSLYLKRNLLKEALEQFQKADELGHDAKKIIKKVRNLMQAV</sequence>
<evidence type="ECO:0000313" key="4">
    <source>
        <dbReference type="Proteomes" id="UP000603434"/>
    </source>
</evidence>
<dbReference type="Pfam" id="PF13432">
    <property type="entry name" value="TPR_16"/>
    <property type="match status" value="1"/>
</dbReference>
<dbReference type="PANTHER" id="PTHR12558:SF13">
    <property type="entry name" value="CELL DIVISION CYCLE PROTEIN 27 HOMOLOG"/>
    <property type="match status" value="1"/>
</dbReference>
<dbReference type="PROSITE" id="PS50887">
    <property type="entry name" value="GGDEF"/>
    <property type="match status" value="1"/>
</dbReference>
<feature type="repeat" description="TPR" evidence="1">
    <location>
        <begin position="228"/>
        <end position="261"/>
    </location>
</feature>
<feature type="repeat" description="TPR" evidence="1">
    <location>
        <begin position="262"/>
        <end position="295"/>
    </location>
</feature>
<dbReference type="Pfam" id="PF13414">
    <property type="entry name" value="TPR_11"/>
    <property type="match status" value="1"/>
</dbReference>
<evidence type="ECO:0000313" key="3">
    <source>
        <dbReference type="EMBL" id="MBC8361160.1"/>
    </source>
</evidence>